<dbReference type="EMBL" id="JAHUTI010084524">
    <property type="protein sequence ID" value="MED6259564.1"/>
    <property type="molecule type" value="Genomic_DNA"/>
</dbReference>
<proteinExistence type="predicted"/>
<comment type="caution">
    <text evidence="1">The sequence shown here is derived from an EMBL/GenBank/DDBJ whole genome shotgun (WGS) entry which is preliminary data.</text>
</comment>
<gene>
    <name evidence="1" type="ORF">ATANTOWER_025340</name>
</gene>
<evidence type="ECO:0000313" key="2">
    <source>
        <dbReference type="Proteomes" id="UP001345963"/>
    </source>
</evidence>
<keyword evidence="2" id="KW-1185">Reference proteome</keyword>
<organism evidence="1 2">
    <name type="scientific">Ataeniobius toweri</name>
    <dbReference type="NCBI Taxonomy" id="208326"/>
    <lineage>
        <taxon>Eukaryota</taxon>
        <taxon>Metazoa</taxon>
        <taxon>Chordata</taxon>
        <taxon>Craniata</taxon>
        <taxon>Vertebrata</taxon>
        <taxon>Euteleostomi</taxon>
        <taxon>Actinopterygii</taxon>
        <taxon>Neopterygii</taxon>
        <taxon>Teleostei</taxon>
        <taxon>Neoteleostei</taxon>
        <taxon>Acanthomorphata</taxon>
        <taxon>Ovalentaria</taxon>
        <taxon>Atherinomorphae</taxon>
        <taxon>Cyprinodontiformes</taxon>
        <taxon>Goodeidae</taxon>
        <taxon>Ataeniobius</taxon>
    </lineage>
</organism>
<accession>A0ABU7CAE1</accession>
<reference evidence="1 2" key="1">
    <citation type="submission" date="2021-07" db="EMBL/GenBank/DDBJ databases">
        <authorList>
            <person name="Palmer J.M."/>
        </authorList>
    </citation>
    <scope>NUCLEOTIDE SEQUENCE [LARGE SCALE GENOMIC DNA]</scope>
    <source>
        <strain evidence="1 2">AT_MEX2019</strain>
        <tissue evidence="1">Muscle</tissue>
    </source>
</reference>
<sequence length="120" mass="13346">MCGDINVSRKHAFKACSEVIGQLCEALCKTERQKRASDQKSSVLVNQLKVTEDKLAKLKEHVEVLEGSSAFYGDEKSDASISYRLRPLRLSLVGLSLRAQRSTENFSPRPPALWAAPRSI</sequence>
<name>A0ABU7CAE1_9TELE</name>
<dbReference type="Proteomes" id="UP001345963">
    <property type="component" value="Unassembled WGS sequence"/>
</dbReference>
<protein>
    <submittedName>
        <fullName evidence="1">Uncharacterized protein</fullName>
    </submittedName>
</protein>
<evidence type="ECO:0000313" key="1">
    <source>
        <dbReference type="EMBL" id="MED6259564.1"/>
    </source>
</evidence>